<proteinExistence type="predicted"/>
<gene>
    <name evidence="1" type="ORF">LCGC14_1492260</name>
</gene>
<sequence>MAKRRSIFLGQGGDLHPAVGVGITVGVGTGAAIAVRQFSGHDKWSEAIGGGIGLLAGFGLMVSERTRTAGWVGIVGVLMNNGLRFAESMLSSKQKMKDLQGKLSTHTATMAEGAVSYSDQYAAMQTAAGNLGIVTTERIQALGAIMAAKMPVLGAVTASPMPTLGDVQIEPRQLAGALPTFQGGAGGVNIVGGLGAQIGAQYGATCMG</sequence>
<name>A0A0F9M854_9ZZZZ</name>
<organism evidence="1">
    <name type="scientific">marine sediment metagenome</name>
    <dbReference type="NCBI Taxonomy" id="412755"/>
    <lineage>
        <taxon>unclassified sequences</taxon>
        <taxon>metagenomes</taxon>
        <taxon>ecological metagenomes</taxon>
    </lineage>
</organism>
<comment type="caution">
    <text evidence="1">The sequence shown here is derived from an EMBL/GenBank/DDBJ whole genome shotgun (WGS) entry which is preliminary data.</text>
</comment>
<evidence type="ECO:0000313" key="1">
    <source>
        <dbReference type="EMBL" id="KKM65342.1"/>
    </source>
</evidence>
<reference evidence="1" key="1">
    <citation type="journal article" date="2015" name="Nature">
        <title>Complex archaea that bridge the gap between prokaryotes and eukaryotes.</title>
        <authorList>
            <person name="Spang A."/>
            <person name="Saw J.H."/>
            <person name="Jorgensen S.L."/>
            <person name="Zaremba-Niedzwiedzka K."/>
            <person name="Martijn J."/>
            <person name="Lind A.E."/>
            <person name="van Eijk R."/>
            <person name="Schleper C."/>
            <person name="Guy L."/>
            <person name="Ettema T.J."/>
        </authorList>
    </citation>
    <scope>NUCLEOTIDE SEQUENCE</scope>
</reference>
<accession>A0A0F9M854</accession>
<protein>
    <submittedName>
        <fullName evidence="1">Uncharacterized protein</fullName>
    </submittedName>
</protein>
<dbReference type="AlphaFoldDB" id="A0A0F9M854"/>
<dbReference type="EMBL" id="LAZR01010741">
    <property type="protein sequence ID" value="KKM65342.1"/>
    <property type="molecule type" value="Genomic_DNA"/>
</dbReference>